<feature type="region of interest" description="Disordered" evidence="14">
    <location>
        <begin position="473"/>
        <end position="500"/>
    </location>
</feature>
<dbReference type="FunFam" id="1.10.510.10:FF:000032">
    <property type="entry name" value="Serine/threonine-protein kinase PBS1"/>
    <property type="match status" value="1"/>
</dbReference>
<dbReference type="PROSITE" id="PS00108">
    <property type="entry name" value="PROTEIN_KINASE_ST"/>
    <property type="match status" value="1"/>
</dbReference>
<proteinExistence type="inferred from homology"/>
<feature type="domain" description="Protein kinase" evidence="15">
    <location>
        <begin position="190"/>
        <end position="469"/>
    </location>
</feature>
<evidence type="ECO:0000256" key="13">
    <source>
        <dbReference type="ARBA" id="ARBA00048679"/>
    </source>
</evidence>
<comment type="caution">
    <text evidence="16">The sequence shown here is derived from an EMBL/GenBank/DDBJ whole genome shotgun (WGS) entry which is preliminary data.</text>
</comment>
<evidence type="ECO:0000256" key="7">
    <source>
        <dbReference type="ARBA" id="ARBA00022741"/>
    </source>
</evidence>
<comment type="catalytic activity">
    <reaction evidence="12">
        <text>L-threonyl-[protein] + ATP = O-phospho-L-threonyl-[protein] + ADP + H(+)</text>
        <dbReference type="Rhea" id="RHEA:46608"/>
        <dbReference type="Rhea" id="RHEA-COMP:11060"/>
        <dbReference type="Rhea" id="RHEA-COMP:11605"/>
        <dbReference type="ChEBI" id="CHEBI:15378"/>
        <dbReference type="ChEBI" id="CHEBI:30013"/>
        <dbReference type="ChEBI" id="CHEBI:30616"/>
        <dbReference type="ChEBI" id="CHEBI:61977"/>
        <dbReference type="ChEBI" id="CHEBI:456216"/>
        <dbReference type="EC" id="2.7.11.1"/>
    </reaction>
</comment>
<comment type="similarity">
    <text evidence="2">Belongs to the protein kinase superfamily. Ser/Thr protein kinase family.</text>
</comment>
<sequence length="500" mass="54718">MIALKLISPLQNCPWLGFLGRATSFDSLLVLPLLRQAIEKASDNPKFVKAIGMPVGAIRRRSRRRGAAMGILCCFQSHSRGRISKHGGEDHAAGVTSSSSASWSSPASSYRNNNNGRPERRAGEEKSMITNNNNSLDNGNLMALVNEMVGESVSYRHKRVAEEILKMGKAGKVTARAFTYAELSEATGGFRAESLLGEGGFGPVYRGRLPPRPSGPEVAVKQLDRNGMQGTREFLVEALMLSLLKHPNLVTLLGFCTDAEHRMLVYEYMPLGSLEDHLLDLPPGRAPLDWATRMRVAQGAARGLEYLHDAARPPVIYRDFKASNILLDAGFRARVSDFGLAKVGPVGDKTHVSTRVMGTYGYCAPEYALTGKLTTMSDVYSFGVVFLEIITGRRAIDTARPQDQQNLVLWAGPRFKDKRRFAEMADPLLQGNYPTKGLYQALAIAAMCLQEDATMRPAISDVVTALEYLTVAGGGTPDDEQAPNPTQPPKHQRQIDDVQE</sequence>
<name>A0AAV5CNL8_ELECO</name>
<feature type="compositionally biased region" description="Basic and acidic residues" evidence="14">
    <location>
        <begin position="117"/>
        <end position="127"/>
    </location>
</feature>
<dbReference type="EC" id="2.7.11.1" evidence="3"/>
<dbReference type="GO" id="GO:0004674">
    <property type="term" value="F:protein serine/threonine kinase activity"/>
    <property type="evidence" value="ECO:0007669"/>
    <property type="project" value="UniProtKB-KW"/>
</dbReference>
<keyword evidence="7" id="KW-0547">Nucleotide-binding</keyword>
<dbReference type="Pfam" id="PF07714">
    <property type="entry name" value="PK_Tyr_Ser-Thr"/>
    <property type="match status" value="1"/>
</dbReference>
<dbReference type="GO" id="GO:0005524">
    <property type="term" value="F:ATP binding"/>
    <property type="evidence" value="ECO:0007669"/>
    <property type="project" value="UniProtKB-KW"/>
</dbReference>
<dbReference type="GO" id="GO:0005886">
    <property type="term" value="C:plasma membrane"/>
    <property type="evidence" value="ECO:0007669"/>
    <property type="project" value="UniProtKB-SubCell"/>
</dbReference>
<dbReference type="Proteomes" id="UP001054889">
    <property type="component" value="Unassembled WGS sequence"/>
</dbReference>
<reference evidence="16" key="1">
    <citation type="journal article" date="2018" name="DNA Res.">
        <title>Multiple hybrid de novo genome assembly of finger millet, an orphan allotetraploid crop.</title>
        <authorList>
            <person name="Hatakeyama M."/>
            <person name="Aluri S."/>
            <person name="Balachadran M.T."/>
            <person name="Sivarajan S.R."/>
            <person name="Patrignani A."/>
            <person name="Gruter S."/>
            <person name="Poveda L."/>
            <person name="Shimizu-Inatsugi R."/>
            <person name="Baeten J."/>
            <person name="Francoijs K.J."/>
            <person name="Nataraja K.N."/>
            <person name="Reddy Y.A.N."/>
            <person name="Phadnis S."/>
            <person name="Ravikumar R.L."/>
            <person name="Schlapbach R."/>
            <person name="Sreeman S.M."/>
            <person name="Shimizu K.K."/>
        </authorList>
    </citation>
    <scope>NUCLEOTIDE SEQUENCE</scope>
</reference>
<keyword evidence="17" id="KW-1185">Reference proteome</keyword>
<keyword evidence="4" id="KW-1003">Cell membrane</keyword>
<feature type="compositionally biased region" description="Low complexity" evidence="14">
    <location>
        <begin position="97"/>
        <end position="109"/>
    </location>
</feature>
<dbReference type="PROSITE" id="PS50011">
    <property type="entry name" value="PROTEIN_KINASE_DOM"/>
    <property type="match status" value="1"/>
</dbReference>
<evidence type="ECO:0000256" key="11">
    <source>
        <dbReference type="ARBA" id="ARBA00023288"/>
    </source>
</evidence>
<keyword evidence="10" id="KW-0472">Membrane</keyword>
<dbReference type="PANTHER" id="PTHR47985:SF85">
    <property type="entry name" value="OS09G0572600 PROTEIN"/>
    <property type="match status" value="1"/>
</dbReference>
<evidence type="ECO:0000259" key="15">
    <source>
        <dbReference type="PROSITE" id="PS50011"/>
    </source>
</evidence>
<dbReference type="SUPFAM" id="SSF56112">
    <property type="entry name" value="Protein kinase-like (PK-like)"/>
    <property type="match status" value="1"/>
</dbReference>
<dbReference type="EMBL" id="BQKI01000007">
    <property type="protein sequence ID" value="GJM99632.1"/>
    <property type="molecule type" value="Genomic_DNA"/>
</dbReference>
<evidence type="ECO:0000256" key="3">
    <source>
        <dbReference type="ARBA" id="ARBA00012513"/>
    </source>
</evidence>
<evidence type="ECO:0000256" key="14">
    <source>
        <dbReference type="SAM" id="MobiDB-lite"/>
    </source>
</evidence>
<accession>A0AAV5CNL8</accession>
<gene>
    <name evidence="16" type="primary">ga16753</name>
    <name evidence="16" type="ORF">PR202_ga16753</name>
</gene>
<dbReference type="PANTHER" id="PTHR47985">
    <property type="entry name" value="OS07G0668900 PROTEIN"/>
    <property type="match status" value="1"/>
</dbReference>
<evidence type="ECO:0000256" key="1">
    <source>
        <dbReference type="ARBA" id="ARBA00004193"/>
    </source>
</evidence>
<evidence type="ECO:0000256" key="10">
    <source>
        <dbReference type="ARBA" id="ARBA00023136"/>
    </source>
</evidence>
<evidence type="ECO:0000256" key="12">
    <source>
        <dbReference type="ARBA" id="ARBA00047899"/>
    </source>
</evidence>
<dbReference type="FunFam" id="3.30.200.20:FF:000244">
    <property type="entry name" value="Serine/threonine-protein kinase CDL1-like"/>
    <property type="match status" value="1"/>
</dbReference>
<keyword evidence="6" id="KW-0808">Transferase</keyword>
<keyword evidence="11" id="KW-0449">Lipoprotein</keyword>
<dbReference type="InterPro" id="IPR011009">
    <property type="entry name" value="Kinase-like_dom_sf"/>
</dbReference>
<organism evidence="16 17">
    <name type="scientific">Eleusine coracana subsp. coracana</name>
    <dbReference type="NCBI Taxonomy" id="191504"/>
    <lineage>
        <taxon>Eukaryota</taxon>
        <taxon>Viridiplantae</taxon>
        <taxon>Streptophyta</taxon>
        <taxon>Embryophyta</taxon>
        <taxon>Tracheophyta</taxon>
        <taxon>Spermatophyta</taxon>
        <taxon>Magnoliopsida</taxon>
        <taxon>Liliopsida</taxon>
        <taxon>Poales</taxon>
        <taxon>Poaceae</taxon>
        <taxon>PACMAD clade</taxon>
        <taxon>Chloridoideae</taxon>
        <taxon>Cynodonteae</taxon>
        <taxon>Eleusininae</taxon>
        <taxon>Eleusine</taxon>
    </lineage>
</organism>
<dbReference type="InterPro" id="IPR008271">
    <property type="entry name" value="Ser/Thr_kinase_AS"/>
</dbReference>
<dbReference type="AlphaFoldDB" id="A0AAV5CNL8"/>
<keyword evidence="8" id="KW-0418">Kinase</keyword>
<keyword evidence="5" id="KW-0723">Serine/threonine-protein kinase</keyword>
<keyword evidence="9" id="KW-0067">ATP-binding</keyword>
<evidence type="ECO:0000256" key="9">
    <source>
        <dbReference type="ARBA" id="ARBA00022840"/>
    </source>
</evidence>
<evidence type="ECO:0000256" key="4">
    <source>
        <dbReference type="ARBA" id="ARBA00022475"/>
    </source>
</evidence>
<evidence type="ECO:0000313" key="17">
    <source>
        <dbReference type="Proteomes" id="UP001054889"/>
    </source>
</evidence>
<dbReference type="Gene3D" id="3.30.200.20">
    <property type="entry name" value="Phosphorylase Kinase, domain 1"/>
    <property type="match status" value="1"/>
</dbReference>
<dbReference type="InterPro" id="IPR000719">
    <property type="entry name" value="Prot_kinase_dom"/>
</dbReference>
<evidence type="ECO:0000256" key="5">
    <source>
        <dbReference type="ARBA" id="ARBA00022527"/>
    </source>
</evidence>
<reference evidence="16" key="2">
    <citation type="submission" date="2021-12" db="EMBL/GenBank/DDBJ databases">
        <title>Resequencing data analysis of finger millet.</title>
        <authorList>
            <person name="Hatakeyama M."/>
            <person name="Aluri S."/>
            <person name="Balachadran M.T."/>
            <person name="Sivarajan S.R."/>
            <person name="Poveda L."/>
            <person name="Shimizu-Inatsugi R."/>
            <person name="Schlapbach R."/>
            <person name="Sreeman S.M."/>
            <person name="Shimizu K.K."/>
        </authorList>
    </citation>
    <scope>NUCLEOTIDE SEQUENCE</scope>
</reference>
<comment type="catalytic activity">
    <reaction evidence="13">
        <text>L-seryl-[protein] + ATP = O-phospho-L-seryl-[protein] + ADP + H(+)</text>
        <dbReference type="Rhea" id="RHEA:17989"/>
        <dbReference type="Rhea" id="RHEA-COMP:9863"/>
        <dbReference type="Rhea" id="RHEA-COMP:11604"/>
        <dbReference type="ChEBI" id="CHEBI:15378"/>
        <dbReference type="ChEBI" id="CHEBI:29999"/>
        <dbReference type="ChEBI" id="CHEBI:30616"/>
        <dbReference type="ChEBI" id="CHEBI:83421"/>
        <dbReference type="ChEBI" id="CHEBI:456216"/>
        <dbReference type="EC" id="2.7.11.1"/>
    </reaction>
</comment>
<comment type="subcellular location">
    <subcellularLocation>
        <location evidence="1">Cell membrane</location>
        <topology evidence="1">Lipid-anchor</topology>
    </subcellularLocation>
</comment>
<dbReference type="CDD" id="cd14066">
    <property type="entry name" value="STKc_IRAK"/>
    <property type="match status" value="1"/>
</dbReference>
<evidence type="ECO:0000256" key="8">
    <source>
        <dbReference type="ARBA" id="ARBA00022777"/>
    </source>
</evidence>
<dbReference type="InterPro" id="IPR001245">
    <property type="entry name" value="Ser-Thr/Tyr_kinase_cat_dom"/>
</dbReference>
<evidence type="ECO:0000256" key="6">
    <source>
        <dbReference type="ARBA" id="ARBA00022679"/>
    </source>
</evidence>
<dbReference type="Gene3D" id="1.10.510.10">
    <property type="entry name" value="Transferase(Phosphotransferase) domain 1"/>
    <property type="match status" value="1"/>
</dbReference>
<evidence type="ECO:0000256" key="2">
    <source>
        <dbReference type="ARBA" id="ARBA00008684"/>
    </source>
</evidence>
<protein>
    <recommendedName>
        <fullName evidence="3">non-specific serine/threonine protein kinase</fullName>
        <ecNumber evidence="3">2.7.11.1</ecNumber>
    </recommendedName>
</protein>
<evidence type="ECO:0000313" key="16">
    <source>
        <dbReference type="EMBL" id="GJM99632.1"/>
    </source>
</evidence>
<feature type="region of interest" description="Disordered" evidence="14">
    <location>
        <begin position="84"/>
        <end position="134"/>
    </location>
</feature>